<dbReference type="Pfam" id="PF00912">
    <property type="entry name" value="Transgly"/>
    <property type="match status" value="2"/>
</dbReference>
<dbReference type="PANTHER" id="PTHR47976:SF52">
    <property type="entry name" value="PROTEIN KINASE DOMAIN-CONTAINING PROTEIN"/>
    <property type="match status" value="1"/>
</dbReference>
<dbReference type="PROSITE" id="PS50927">
    <property type="entry name" value="BULB_LECTIN"/>
    <property type="match status" value="1"/>
</dbReference>
<evidence type="ECO:0000313" key="15">
    <source>
        <dbReference type="Proteomes" id="UP000026915"/>
    </source>
</evidence>
<dbReference type="FunFam" id="3.30.200.20:FF:000178">
    <property type="entry name" value="serine/threonine-protein kinase PBS1-like"/>
    <property type="match status" value="1"/>
</dbReference>
<keyword evidence="11" id="KW-0472">Membrane</keyword>
<keyword evidence="5 14" id="KW-0418">Kinase</keyword>
<dbReference type="SMART" id="SM00220">
    <property type="entry name" value="S_TKc"/>
    <property type="match status" value="1"/>
</dbReference>
<dbReference type="PANTHER" id="PTHR47976">
    <property type="entry name" value="G-TYPE LECTIN S-RECEPTOR-LIKE SERINE/THREONINE-PROTEIN KINASE SD2-5"/>
    <property type="match status" value="1"/>
</dbReference>
<dbReference type="InterPro" id="IPR017441">
    <property type="entry name" value="Protein_kinase_ATP_BS"/>
</dbReference>
<evidence type="ECO:0000256" key="11">
    <source>
        <dbReference type="SAM" id="Phobius"/>
    </source>
</evidence>
<keyword evidence="3" id="KW-0732">Signal</keyword>
<keyword evidence="11" id="KW-1133">Transmembrane helix</keyword>
<reference evidence="14 15" key="1">
    <citation type="journal article" date="2013" name="Genome Biol.">
        <title>The genome sequence of the most widely cultivated cacao type and its use to identify candidate genes regulating pod color.</title>
        <authorList>
            <person name="Motamayor J.C."/>
            <person name="Mockaitis K."/>
            <person name="Schmutz J."/>
            <person name="Haiminen N."/>
            <person name="Iii D.L."/>
            <person name="Cornejo O."/>
            <person name="Findley S.D."/>
            <person name="Zheng P."/>
            <person name="Utro F."/>
            <person name="Royaert S."/>
            <person name="Saski C."/>
            <person name="Jenkins J."/>
            <person name="Podicheti R."/>
            <person name="Zhao M."/>
            <person name="Scheffler B.E."/>
            <person name="Stack J.C."/>
            <person name="Feltus F.A."/>
            <person name="Mustiga G.M."/>
            <person name="Amores F."/>
            <person name="Phillips W."/>
            <person name="Marelli J.P."/>
            <person name="May G.D."/>
            <person name="Shapiro H."/>
            <person name="Ma J."/>
            <person name="Bustamante C.D."/>
            <person name="Schnell R.J."/>
            <person name="Main D."/>
            <person name="Gilbert D."/>
            <person name="Parida L."/>
            <person name="Kuhn D.N."/>
        </authorList>
    </citation>
    <scope>NUCLEOTIDE SEQUENCE [LARGE SCALE GENOMIC DNA]</scope>
    <source>
        <strain evidence="15">cv. Matina 1-6</strain>
    </source>
</reference>
<dbReference type="Gene3D" id="1.10.3810.10">
    <property type="entry name" value="Biosynthetic peptidoglycan transglycosylase-like"/>
    <property type="match status" value="2"/>
</dbReference>
<sequence>MAAAAATYSSIILGKTPVFHFKNPQKLFSKTLIFYSHKSLAPSNSLHSQRVNSLHPKSSTQTRHPIQELLLLLAFSLTLMCFRLFSNALLPDFPLRWQSLIAFSHEAEAQTKAYPKHLWEAIVAYEDRRFFRHFGLDPVGIGRAVLSFSALGGGSTITQQVGKVVSMHGNTYPIRIDEQFLSASYFHFIDKGGAFLFSRNGTFKAAIHNPEAQTNFYLCVIHVESNTIIWSANRDSPISNSGKINLTITGISIADPDGNLKWSTPQLQATVYALLLTEMGNLVLLDQFNGSLWESFHYPTDTIVIGQQLPVGANLSSAVSENNLSAGDHRFMISASDAILQWHGQAYWKLSMDTKAYMNSNYVVEYMAINKTGFYLFGQNGSAVVIQVKLLLTSFRIAKLDVSGQFTVSSFSGGKWVQEFVGPIDVCRIPTICGKMGLCLGDSTSNASTCSCPSDFHSASQNIGGCLPSDRSYSLPTACDSTKNFSETNSSAVSYLSLGSGMNYFSLVFSQPIRYGVNLSVCQDLCFGDCACLGIFYDNSSGSCYVLENDLGSIIWSDTVENDLWGYVKVLFGPTSTESGGNNGFSNQRKEFPIAAIVLLPFTGFFLLAALGFLWWKRLILNRTGEIKLGHLNSVSSGDLDAFYIPGLPQKFDYEELEVATDNFKTKIGSGGFGTVYKGTLPDKTVVAVKKITNPGIQGKKEFCTEIAVIGNIHHVNLVKLRGFCAQGGQRFLVYEYMNRGSLDRTLFGSGPVLEWQERFDIALGTARGLTYLHSGCEHKIIHCDVKPENILLHDHFQAKISDFGLSKLLSPEQSSLFTTMRGTRGYLAPEWLTNSAISEKTDVYSFGMVLLELVSGRKNCSSKSQSHSIDVTNSGGGNSSSSSVTGLVYFPLFALEMHEQGRYLDLADPRLEGRVTNKEVEKLVRVALCCVHEEPALRPGMATVVGMLEGGIRLGQPRVESLNFLRFYGRRFTEASMIEEENGNSDFMLYQQANASQSSTTGSNTCFSYLVKNTFLKNERTFLRKILEMVLALALERTMSKQGILSSYVCKIYWGHGINGIESASNLYFGKHPSLLSLAESAMLAGLIPAPELRSPLRDKSSGKTFQARVLKRMVEVGSLDIETALSIVRQPHYLHLNRPENTDGLSYLFSFFGLGLGENNKLNQAGKESTCEGTWDWERESKIWEVREEMERWAAKVQVPCRTSVKASRLK</sequence>
<evidence type="ECO:0000256" key="10">
    <source>
        <dbReference type="SAM" id="MobiDB-lite"/>
    </source>
</evidence>
<dbReference type="PROSITE" id="PS50011">
    <property type="entry name" value="PROTEIN_KINASE_DOM"/>
    <property type="match status" value="1"/>
</dbReference>
<dbReference type="InterPro" id="IPR008271">
    <property type="entry name" value="Ser/Thr_kinase_AS"/>
</dbReference>
<feature type="transmembrane region" description="Helical" evidence="11">
    <location>
        <begin position="592"/>
        <end position="616"/>
    </location>
</feature>
<dbReference type="InterPro" id="IPR011009">
    <property type="entry name" value="Kinase-like_dom_sf"/>
</dbReference>
<feature type="domain" description="Bulb-type lectin" evidence="13">
    <location>
        <begin position="180"/>
        <end position="297"/>
    </location>
</feature>
<dbReference type="InterPro" id="IPR051343">
    <property type="entry name" value="G-type_lectin_kinases/EP1-like"/>
</dbReference>
<evidence type="ECO:0000256" key="8">
    <source>
        <dbReference type="ARBA" id="ARBA00023180"/>
    </source>
</evidence>
<dbReference type="Gramene" id="EOY16221">
    <property type="protein sequence ID" value="EOY16221"/>
    <property type="gene ID" value="TCM_035064"/>
</dbReference>
<proteinExistence type="predicted"/>
<dbReference type="InterPro" id="IPR001480">
    <property type="entry name" value="Bulb-type_lectin_dom"/>
</dbReference>
<organism evidence="14 15">
    <name type="scientific">Theobroma cacao</name>
    <name type="common">Cacao</name>
    <name type="synonym">Cocoa</name>
    <dbReference type="NCBI Taxonomy" id="3641"/>
    <lineage>
        <taxon>Eukaryota</taxon>
        <taxon>Viridiplantae</taxon>
        <taxon>Streptophyta</taxon>
        <taxon>Embryophyta</taxon>
        <taxon>Tracheophyta</taxon>
        <taxon>Spermatophyta</taxon>
        <taxon>Magnoliopsida</taxon>
        <taxon>eudicotyledons</taxon>
        <taxon>Gunneridae</taxon>
        <taxon>Pentapetalae</taxon>
        <taxon>rosids</taxon>
        <taxon>malvids</taxon>
        <taxon>Malvales</taxon>
        <taxon>Malvaceae</taxon>
        <taxon>Byttnerioideae</taxon>
        <taxon>Theobroma</taxon>
    </lineage>
</organism>
<dbReference type="FunFam" id="1.10.510.10:FF:000589">
    <property type="entry name" value="Serine/threonine-protein kinase"/>
    <property type="match status" value="1"/>
</dbReference>
<dbReference type="Gene3D" id="1.10.510.10">
    <property type="entry name" value="Transferase(Phosphotransferase) domain 1"/>
    <property type="match status" value="1"/>
</dbReference>
<dbReference type="Pfam" id="PF00069">
    <property type="entry name" value="Pkinase"/>
    <property type="match status" value="1"/>
</dbReference>
<evidence type="ECO:0000313" key="14">
    <source>
        <dbReference type="EMBL" id="EOY16221.1"/>
    </source>
</evidence>
<accession>A0A061FGQ8</accession>
<evidence type="ECO:0000256" key="3">
    <source>
        <dbReference type="ARBA" id="ARBA00022729"/>
    </source>
</evidence>
<dbReference type="InterPro" id="IPR036950">
    <property type="entry name" value="PBP_transglycosylase"/>
</dbReference>
<evidence type="ECO:0000259" key="13">
    <source>
        <dbReference type="PROSITE" id="PS50927"/>
    </source>
</evidence>
<evidence type="ECO:0000259" key="12">
    <source>
        <dbReference type="PROSITE" id="PS50011"/>
    </source>
</evidence>
<dbReference type="FunCoup" id="A0A061FGQ8">
    <property type="interactions" value="342"/>
</dbReference>
<dbReference type="Gene3D" id="2.90.10.30">
    <property type="match status" value="1"/>
</dbReference>
<dbReference type="GO" id="GO:0005524">
    <property type="term" value="F:ATP binding"/>
    <property type="evidence" value="ECO:0007669"/>
    <property type="project" value="UniProtKB-UniRule"/>
</dbReference>
<evidence type="ECO:0000256" key="7">
    <source>
        <dbReference type="ARBA" id="ARBA00023157"/>
    </source>
</evidence>
<dbReference type="CDD" id="cd14066">
    <property type="entry name" value="STKc_IRAK"/>
    <property type="match status" value="1"/>
</dbReference>
<dbReference type="SMART" id="SM00108">
    <property type="entry name" value="B_lectin"/>
    <property type="match status" value="1"/>
</dbReference>
<feature type="region of interest" description="Disordered" evidence="10">
    <location>
        <begin position="861"/>
        <end position="882"/>
    </location>
</feature>
<keyword evidence="15" id="KW-1185">Reference proteome</keyword>
<dbReference type="InterPro" id="IPR001264">
    <property type="entry name" value="Glyco_trans_51"/>
</dbReference>
<evidence type="ECO:0000256" key="1">
    <source>
        <dbReference type="ARBA" id="ARBA00022536"/>
    </source>
</evidence>
<dbReference type="Proteomes" id="UP000026915">
    <property type="component" value="Chromosome 8"/>
</dbReference>
<keyword evidence="4 9" id="KW-0547">Nucleotide-binding</keyword>
<dbReference type="Pfam" id="PF01453">
    <property type="entry name" value="B_lectin"/>
    <property type="match status" value="1"/>
</dbReference>
<keyword evidence="11" id="KW-0812">Transmembrane</keyword>
<keyword evidence="1" id="KW-0245">EGF-like domain</keyword>
<dbReference type="InParanoid" id="A0A061FGQ8"/>
<dbReference type="SUPFAM" id="SSF53955">
    <property type="entry name" value="Lysozyme-like"/>
    <property type="match status" value="2"/>
</dbReference>
<dbReference type="Gene3D" id="3.30.200.20">
    <property type="entry name" value="Phosphorylase Kinase, domain 1"/>
    <property type="match status" value="1"/>
</dbReference>
<evidence type="ECO:0000256" key="5">
    <source>
        <dbReference type="ARBA" id="ARBA00022777"/>
    </source>
</evidence>
<dbReference type="CDD" id="cd00028">
    <property type="entry name" value="B_lectin"/>
    <property type="match status" value="1"/>
</dbReference>
<dbReference type="InterPro" id="IPR036426">
    <property type="entry name" value="Bulb-type_lectin_dom_sf"/>
</dbReference>
<dbReference type="EMBL" id="CM001886">
    <property type="protein sequence ID" value="EOY16221.1"/>
    <property type="molecule type" value="Genomic_DNA"/>
</dbReference>
<keyword evidence="7" id="KW-1015">Disulfide bond</keyword>
<keyword evidence="2" id="KW-0808">Transferase</keyword>
<dbReference type="AlphaFoldDB" id="A0A061FGQ8"/>
<dbReference type="HOGENOM" id="CLU_000288_116_2_1"/>
<feature type="domain" description="Protein kinase" evidence="12">
    <location>
        <begin position="662"/>
        <end position="960"/>
    </location>
</feature>
<feature type="compositionally biased region" description="Polar residues" evidence="10">
    <location>
        <begin position="861"/>
        <end position="871"/>
    </location>
</feature>
<dbReference type="SUPFAM" id="SSF51110">
    <property type="entry name" value="alpha-D-mannose-specific plant lectins"/>
    <property type="match status" value="1"/>
</dbReference>
<dbReference type="PROSITE" id="PS00107">
    <property type="entry name" value="PROTEIN_KINASE_ATP"/>
    <property type="match status" value="1"/>
</dbReference>
<feature type="transmembrane region" description="Helical" evidence="11">
    <location>
        <begin position="69"/>
        <end position="90"/>
    </location>
</feature>
<protein>
    <submittedName>
        <fullName evidence="14">S-locus lectin protein kinase family protein</fullName>
    </submittedName>
</protein>
<gene>
    <name evidence="14" type="ORF">TCM_035064</name>
</gene>
<name>A0A061FGQ8_THECC</name>
<evidence type="ECO:0000256" key="4">
    <source>
        <dbReference type="ARBA" id="ARBA00022741"/>
    </source>
</evidence>
<dbReference type="eggNOG" id="ENOG502QU6U">
    <property type="taxonomic scope" value="Eukaryota"/>
</dbReference>
<dbReference type="InterPro" id="IPR000719">
    <property type="entry name" value="Prot_kinase_dom"/>
</dbReference>
<dbReference type="GO" id="GO:0004672">
    <property type="term" value="F:protein kinase activity"/>
    <property type="evidence" value="ECO:0000318"/>
    <property type="project" value="GO_Central"/>
</dbReference>
<keyword evidence="8" id="KW-0325">Glycoprotein</keyword>
<feature type="binding site" evidence="9">
    <location>
        <position position="691"/>
    </location>
    <ligand>
        <name>ATP</name>
        <dbReference type="ChEBI" id="CHEBI:30616"/>
    </ligand>
</feature>
<keyword evidence="6 9" id="KW-0067">ATP-binding</keyword>
<evidence type="ECO:0000256" key="6">
    <source>
        <dbReference type="ARBA" id="ARBA00022840"/>
    </source>
</evidence>
<dbReference type="InterPro" id="IPR023346">
    <property type="entry name" value="Lysozyme-like_dom_sf"/>
</dbReference>
<evidence type="ECO:0000256" key="9">
    <source>
        <dbReference type="PROSITE-ProRule" id="PRU10141"/>
    </source>
</evidence>
<dbReference type="OMA" id="MHEQKSY"/>
<dbReference type="PROSITE" id="PS00108">
    <property type="entry name" value="PROTEIN_KINASE_ST"/>
    <property type="match status" value="1"/>
</dbReference>
<evidence type="ECO:0000256" key="2">
    <source>
        <dbReference type="ARBA" id="ARBA00022679"/>
    </source>
</evidence>
<dbReference type="SUPFAM" id="SSF56112">
    <property type="entry name" value="Protein kinase-like (PK-like)"/>
    <property type="match status" value="1"/>
</dbReference>